<organism evidence="2 3">
    <name type="scientific">Corynespora cassiicola Philippines</name>
    <dbReference type="NCBI Taxonomy" id="1448308"/>
    <lineage>
        <taxon>Eukaryota</taxon>
        <taxon>Fungi</taxon>
        <taxon>Dikarya</taxon>
        <taxon>Ascomycota</taxon>
        <taxon>Pezizomycotina</taxon>
        <taxon>Dothideomycetes</taxon>
        <taxon>Pleosporomycetidae</taxon>
        <taxon>Pleosporales</taxon>
        <taxon>Corynesporascaceae</taxon>
        <taxon>Corynespora</taxon>
    </lineage>
</organism>
<proteinExistence type="predicted"/>
<dbReference type="EMBL" id="KZ678133">
    <property type="protein sequence ID" value="PSN69198.1"/>
    <property type="molecule type" value="Genomic_DNA"/>
</dbReference>
<dbReference type="AlphaFoldDB" id="A0A2T2NVT5"/>
<evidence type="ECO:0000313" key="2">
    <source>
        <dbReference type="EMBL" id="PSN69198.1"/>
    </source>
</evidence>
<evidence type="ECO:0000256" key="1">
    <source>
        <dbReference type="SAM" id="MobiDB-lite"/>
    </source>
</evidence>
<protein>
    <submittedName>
        <fullName evidence="2">Uncharacterized protein</fullName>
    </submittedName>
</protein>
<evidence type="ECO:0000313" key="3">
    <source>
        <dbReference type="Proteomes" id="UP000240883"/>
    </source>
</evidence>
<keyword evidence="3" id="KW-1185">Reference proteome</keyword>
<gene>
    <name evidence="2" type="ORF">BS50DRAFT_664070</name>
</gene>
<dbReference type="Proteomes" id="UP000240883">
    <property type="component" value="Unassembled WGS sequence"/>
</dbReference>
<name>A0A2T2NVT5_CORCC</name>
<reference evidence="2 3" key="1">
    <citation type="journal article" date="2018" name="Front. Microbiol.">
        <title>Genome-Wide Analysis of Corynespora cassiicola Leaf Fall Disease Putative Effectors.</title>
        <authorList>
            <person name="Lopez D."/>
            <person name="Ribeiro S."/>
            <person name="Label P."/>
            <person name="Fumanal B."/>
            <person name="Venisse J.S."/>
            <person name="Kohler A."/>
            <person name="de Oliveira R.R."/>
            <person name="Labutti K."/>
            <person name="Lipzen A."/>
            <person name="Lail K."/>
            <person name="Bauer D."/>
            <person name="Ohm R.A."/>
            <person name="Barry K.W."/>
            <person name="Spatafora J."/>
            <person name="Grigoriev I.V."/>
            <person name="Martin F.M."/>
            <person name="Pujade-Renaud V."/>
        </authorList>
    </citation>
    <scope>NUCLEOTIDE SEQUENCE [LARGE SCALE GENOMIC DNA]</scope>
    <source>
        <strain evidence="2 3">Philippines</strain>
    </source>
</reference>
<accession>A0A2T2NVT5</accession>
<feature type="region of interest" description="Disordered" evidence="1">
    <location>
        <begin position="208"/>
        <end position="239"/>
    </location>
</feature>
<sequence>MAAHAACAACAARASARASARARARARAGASASAAASAAAGAATSSTTRAVVGMHALLLRASCGLRPGCVQRAGSMRPVDGAAHDGAVLVLVVLGIALRPSLVVLHSLGMAGHGGGSGGGGCAVLSRDRHQMHLSQGRRGRACCCQLNLRFSPRRLLPGARPLALRCGAARCCALLHAAAGARWGINRSTDGGGGPGPRAALATKLNHPIAQPLPINPPPRKALLECRHHSPPGVGERS</sequence>